<dbReference type="EMBL" id="AM889285">
    <property type="protein sequence ID" value="CAP55658.1"/>
    <property type="molecule type" value="Genomic_DNA"/>
</dbReference>
<accession>A9HHN2</accession>
<dbReference type="Proteomes" id="UP000001176">
    <property type="component" value="Chromosome"/>
</dbReference>
<dbReference type="InterPro" id="IPR036465">
    <property type="entry name" value="vWFA_dom_sf"/>
</dbReference>
<evidence type="ECO:0000313" key="3">
    <source>
        <dbReference type="Proteomes" id="UP000001176"/>
    </source>
</evidence>
<dbReference type="KEGG" id="gdi:GDI1715"/>
<organism evidence="2 3">
    <name type="scientific">Gluconacetobacter diazotrophicus (strain ATCC 49037 / DSM 5601 / CCUG 37298 / CIP 103539 / LMG 7603 / PAl5)</name>
    <dbReference type="NCBI Taxonomy" id="272568"/>
    <lineage>
        <taxon>Bacteria</taxon>
        <taxon>Pseudomonadati</taxon>
        <taxon>Pseudomonadota</taxon>
        <taxon>Alphaproteobacteria</taxon>
        <taxon>Acetobacterales</taxon>
        <taxon>Acetobacteraceae</taxon>
        <taxon>Gluconacetobacter</taxon>
    </lineage>
</organism>
<dbReference type="Pfam" id="PF13400">
    <property type="entry name" value="Tad"/>
    <property type="match status" value="1"/>
</dbReference>
<evidence type="ECO:0000259" key="1">
    <source>
        <dbReference type="Pfam" id="PF13400"/>
    </source>
</evidence>
<reference evidence="2 3" key="1">
    <citation type="journal article" date="2009" name="BMC Genomics">
        <title>Complete genome sequence of the sugarcane nitrogen-fixing endophyte Gluconacetobacter diazotrophicus Pal5.</title>
        <authorList>
            <person name="Bertalan M."/>
            <person name="Albano R."/>
            <person name="Padua V."/>
            <person name="Rouws L."/>
            <person name="Rojas C."/>
            <person name="Hemerly A."/>
            <person name="Teixeira K."/>
            <person name="Schwab S."/>
            <person name="Araujo J."/>
            <person name="Oliveira A."/>
            <person name="Franca L."/>
            <person name="Magalhaes V."/>
            <person name="Alqueres S."/>
            <person name="Cardoso A."/>
            <person name="Almeida W."/>
            <person name="Loureiro M.M."/>
            <person name="Nogueira E."/>
            <person name="Cidade D."/>
            <person name="Oliveira D."/>
            <person name="Simao T."/>
            <person name="Macedo J."/>
            <person name="Valadao A."/>
            <person name="Dreschsel M."/>
            <person name="Freitas F."/>
            <person name="Vidal M."/>
            <person name="Guedes H."/>
            <person name="Rodrigues E."/>
            <person name="Meneses C."/>
            <person name="Brioso P."/>
            <person name="Pozzer L."/>
            <person name="Figueiredo D."/>
            <person name="Montano H."/>
            <person name="Junior J."/>
            <person name="Filho G."/>
            <person name="Flores V."/>
            <person name="Ferreira B."/>
            <person name="Branco A."/>
            <person name="Gonzalez P."/>
            <person name="Guillobel H."/>
            <person name="Lemos M."/>
            <person name="Seibel L."/>
            <person name="Macedo J."/>
            <person name="Alves-Ferreira M."/>
            <person name="Sachetto-Martins G."/>
            <person name="Coelho A."/>
            <person name="Santos E."/>
            <person name="Amaral G."/>
            <person name="Neves A."/>
            <person name="Pacheco A.B."/>
            <person name="Carvalho D."/>
            <person name="Lery L."/>
            <person name="Bisch P."/>
            <person name="Rossle S.C."/>
            <person name="Urmenyi T."/>
            <person name="Kruger W.V."/>
            <person name="Martins O."/>
            <person name="Baldani J.I."/>
            <person name="Ferreira P.C."/>
        </authorList>
    </citation>
    <scope>NUCLEOTIDE SEQUENCE [LARGE SCALE GENOMIC DNA]</scope>
    <source>
        <strain evidence="3">ATCC 49037 / DSM 5601 / CCUG 37298 / CIP 103539 / LMG 7603 / PAl5</strain>
    </source>
</reference>
<protein>
    <recommendedName>
        <fullName evidence="1">Putative Flp pilus-assembly TadG-like N-terminal domain-containing protein</fullName>
    </recommendedName>
</protein>
<dbReference type="Gene3D" id="3.40.50.410">
    <property type="entry name" value="von Willebrand factor, type A domain"/>
    <property type="match status" value="1"/>
</dbReference>
<feature type="domain" description="Putative Flp pilus-assembly TadG-like N-terminal" evidence="1">
    <location>
        <begin position="8"/>
        <end position="54"/>
    </location>
</feature>
<evidence type="ECO:0000313" key="2">
    <source>
        <dbReference type="EMBL" id="CAP55658.1"/>
    </source>
</evidence>
<dbReference type="InterPro" id="IPR028087">
    <property type="entry name" value="Tad_N"/>
</dbReference>
<keyword evidence="3" id="KW-1185">Reference proteome</keyword>
<proteinExistence type="predicted"/>
<gene>
    <name evidence="2" type="ordered locus">GDI1715</name>
</gene>
<sequence>MYAMKRKGSVSIVMAVCAFAMLAISMMGVELARIYIVQERLQTALDAASIVAAREMSAVNNVGTCTGSCASDTTAIFWANFSSAHQANGLGPFQAVSTGPVITPQNASTITIQANVQLPLLFTKILGVSQIALSEHAQAVRSNMGMELALVLDNTDSLEAQGIEDLQCGAKILVDTVYGVAAPGSCGGGTGADTVPNLWVSIVPFAGEMNIFGSTYGGPSNWQSMPSGWLTAGSDISTTRYGSNGWMGCVMARYSGYNNSPAHIYDVNDANPIQAPFTPFYWPSTYHKYSQSSWFGGTSWVVGDNDWILSGGVVTPSSAARSLYGQMAESPLITSFPTTSGSLVTESGLQVGPNLGCDPSPTLPETASRSVVEAHISSMPMMSRGGTMLPQALQAGWFTISPNWQGFWPNPALPLAYNTPNMTKVLVLMTDGNNQICPCFPVYNYYGPVAPPQSNGDTDMVAYGRLLQDELGVVSSYNGNGYYGSNGFSSNILPEMNSLVSTVCDNIKNSGITIYVILYTHEGEEADATTQAMLQNCASKPGNYYDAPTAASMKQAFSDLGGQLSALRISQ</sequence>
<name>A9HHN2_GLUDA</name>
<dbReference type="SUPFAM" id="SSF53300">
    <property type="entry name" value="vWA-like"/>
    <property type="match status" value="1"/>
</dbReference>
<dbReference type="AlphaFoldDB" id="A9HHN2"/>